<dbReference type="InterPro" id="IPR014756">
    <property type="entry name" value="Ig_E-set"/>
</dbReference>
<dbReference type="Gene3D" id="2.60.40.1400">
    <property type="entry name" value="G protein-activated inward rectifier potassium channel 1"/>
    <property type="match status" value="1"/>
</dbReference>
<dbReference type="GO" id="GO:0034765">
    <property type="term" value="P:regulation of monoatomic ion transmembrane transport"/>
    <property type="evidence" value="ECO:0007669"/>
    <property type="project" value="TreeGrafter"/>
</dbReference>
<organism evidence="15 16">
    <name type="scientific">Phaedon cochleariae</name>
    <name type="common">Mustard beetle</name>
    <dbReference type="NCBI Taxonomy" id="80249"/>
    <lineage>
        <taxon>Eukaryota</taxon>
        <taxon>Metazoa</taxon>
        <taxon>Ecdysozoa</taxon>
        <taxon>Arthropoda</taxon>
        <taxon>Hexapoda</taxon>
        <taxon>Insecta</taxon>
        <taxon>Pterygota</taxon>
        <taxon>Neoptera</taxon>
        <taxon>Endopterygota</taxon>
        <taxon>Coleoptera</taxon>
        <taxon>Polyphaga</taxon>
        <taxon>Cucujiformia</taxon>
        <taxon>Chrysomeloidea</taxon>
        <taxon>Chrysomelidae</taxon>
        <taxon>Chrysomelinae</taxon>
        <taxon>Chrysomelini</taxon>
        <taxon>Phaedon</taxon>
    </lineage>
</organism>
<dbReference type="OrthoDB" id="10065625at2759"/>
<evidence type="ECO:0000256" key="2">
    <source>
        <dbReference type="ARBA" id="ARBA00022448"/>
    </source>
</evidence>
<comment type="subcellular location">
    <subcellularLocation>
        <location evidence="1 11">Membrane</location>
        <topology evidence="1 11">Multi-pass membrane protein</topology>
    </subcellularLocation>
</comment>
<keyword evidence="2 11" id="KW-0813">Transport</keyword>
<evidence type="ECO:0000256" key="9">
    <source>
        <dbReference type="ARBA" id="ARBA00023136"/>
    </source>
</evidence>
<dbReference type="Proteomes" id="UP001153737">
    <property type="component" value="Chromosome 12"/>
</dbReference>
<evidence type="ECO:0000256" key="4">
    <source>
        <dbReference type="ARBA" id="ARBA00022692"/>
    </source>
</evidence>
<dbReference type="Pfam" id="PF17655">
    <property type="entry name" value="IRK_C"/>
    <property type="match status" value="1"/>
</dbReference>
<dbReference type="InterPro" id="IPR040445">
    <property type="entry name" value="Kir_TM"/>
</dbReference>
<dbReference type="PRINTS" id="PR01320">
    <property type="entry name" value="KIRCHANNEL"/>
</dbReference>
<protein>
    <recommendedName>
        <fullName evidence="17">Inward rectifier potassium channel C-terminal domain-containing protein</fullName>
    </recommendedName>
</protein>
<evidence type="ECO:0000313" key="15">
    <source>
        <dbReference type="EMBL" id="CAG9815454.1"/>
    </source>
</evidence>
<accession>A0A9N9SCY8</accession>
<dbReference type="GO" id="GO:0003676">
    <property type="term" value="F:nucleic acid binding"/>
    <property type="evidence" value="ECO:0007669"/>
    <property type="project" value="InterPro"/>
</dbReference>
<evidence type="ECO:0000256" key="8">
    <source>
        <dbReference type="ARBA" id="ARBA00023065"/>
    </source>
</evidence>
<keyword evidence="3 11" id="KW-0633">Potassium transport</keyword>
<dbReference type="GO" id="GO:1990573">
    <property type="term" value="P:potassium ion import across plasma membrane"/>
    <property type="evidence" value="ECO:0007669"/>
    <property type="project" value="TreeGrafter"/>
</dbReference>
<dbReference type="InterPro" id="IPR041647">
    <property type="entry name" value="IRK_C"/>
</dbReference>
<evidence type="ECO:0000256" key="10">
    <source>
        <dbReference type="ARBA" id="ARBA00023303"/>
    </source>
</evidence>
<keyword evidence="5 11" id="KW-0851">Voltage-gated channel</keyword>
<evidence type="ECO:0000256" key="11">
    <source>
        <dbReference type="RuleBase" id="RU003822"/>
    </source>
</evidence>
<dbReference type="GO" id="GO:0034702">
    <property type="term" value="C:monoatomic ion channel complex"/>
    <property type="evidence" value="ECO:0007669"/>
    <property type="project" value="UniProtKB-KW"/>
</dbReference>
<dbReference type="PANTHER" id="PTHR11767:SF115">
    <property type="entry name" value="INWARDLY RECTIFYING POTASSIUM CHANNEL 3, ISOFORM D"/>
    <property type="match status" value="1"/>
</dbReference>
<evidence type="ECO:0000256" key="6">
    <source>
        <dbReference type="ARBA" id="ARBA00022958"/>
    </source>
</evidence>
<dbReference type="PANTHER" id="PTHR11767">
    <property type="entry name" value="INWARD RECTIFIER POTASSIUM CHANNEL"/>
    <property type="match status" value="1"/>
</dbReference>
<keyword evidence="4 11" id="KW-0812">Transmembrane</keyword>
<dbReference type="InterPro" id="IPR036397">
    <property type="entry name" value="RNaseH_sf"/>
</dbReference>
<reference evidence="15" key="1">
    <citation type="submission" date="2022-01" db="EMBL/GenBank/DDBJ databases">
        <authorList>
            <person name="King R."/>
        </authorList>
    </citation>
    <scope>NUCLEOTIDE SEQUENCE</scope>
</reference>
<feature type="transmembrane region" description="Helical" evidence="12">
    <location>
        <begin position="210"/>
        <end position="234"/>
    </location>
</feature>
<evidence type="ECO:0000256" key="7">
    <source>
        <dbReference type="ARBA" id="ARBA00022989"/>
    </source>
</evidence>
<keyword evidence="6 11" id="KW-0630">Potassium</keyword>
<evidence type="ECO:0000256" key="12">
    <source>
        <dbReference type="SAM" id="Phobius"/>
    </source>
</evidence>
<evidence type="ECO:0000313" key="16">
    <source>
        <dbReference type="Proteomes" id="UP001153737"/>
    </source>
</evidence>
<comment type="similarity">
    <text evidence="11">Belongs to the inward rectifier-type potassium channel (TC 1.A.2.1) family.</text>
</comment>
<dbReference type="Pfam" id="PF01007">
    <property type="entry name" value="IRK"/>
    <property type="match status" value="1"/>
</dbReference>
<dbReference type="AlphaFoldDB" id="A0A9N9SCY8"/>
<dbReference type="InterPro" id="IPR013518">
    <property type="entry name" value="K_chnl_inward-rec_Kir_cyto"/>
</dbReference>
<dbReference type="GO" id="GO:0005242">
    <property type="term" value="F:inward rectifier potassium channel activity"/>
    <property type="evidence" value="ECO:0007669"/>
    <property type="project" value="InterPro"/>
</dbReference>
<proteinExistence type="inferred from homology"/>
<evidence type="ECO:0008006" key="17">
    <source>
        <dbReference type="Google" id="ProtNLM"/>
    </source>
</evidence>
<evidence type="ECO:0000256" key="1">
    <source>
        <dbReference type="ARBA" id="ARBA00004141"/>
    </source>
</evidence>
<keyword evidence="9 12" id="KW-0472">Membrane</keyword>
<keyword evidence="16" id="KW-1185">Reference proteome</keyword>
<evidence type="ECO:0000259" key="13">
    <source>
        <dbReference type="Pfam" id="PF01007"/>
    </source>
</evidence>
<keyword evidence="10 11" id="KW-0407">Ion channel</keyword>
<feature type="domain" description="Potassium channel inwardly rectifying transmembrane" evidence="13">
    <location>
        <begin position="188"/>
        <end position="239"/>
    </location>
</feature>
<reference evidence="15" key="2">
    <citation type="submission" date="2022-10" db="EMBL/GenBank/DDBJ databases">
        <authorList>
            <consortium name="ENA_rothamsted_submissions"/>
            <consortium name="culmorum"/>
            <person name="King R."/>
        </authorList>
    </citation>
    <scope>NUCLEOTIDE SEQUENCE</scope>
</reference>
<dbReference type="InterPro" id="IPR016449">
    <property type="entry name" value="K_chnl_inward-rec_Kir"/>
</dbReference>
<keyword evidence="7 12" id="KW-1133">Transmembrane helix</keyword>
<name>A0A9N9SCY8_PHACE</name>
<feature type="domain" description="Inward rectifier potassium channel C-terminal" evidence="14">
    <location>
        <begin position="246"/>
        <end position="371"/>
    </location>
</feature>
<evidence type="ECO:0000256" key="5">
    <source>
        <dbReference type="ARBA" id="ARBA00022882"/>
    </source>
</evidence>
<dbReference type="SUPFAM" id="SSF81296">
    <property type="entry name" value="E set domains"/>
    <property type="match status" value="1"/>
</dbReference>
<dbReference type="Gene3D" id="3.30.420.10">
    <property type="entry name" value="Ribonuclease H-like superfamily/Ribonuclease H"/>
    <property type="match status" value="1"/>
</dbReference>
<gene>
    <name evidence="15" type="ORF">PHAECO_LOCUS2930</name>
</gene>
<keyword evidence="8 11" id="KW-0406">Ion transport</keyword>
<dbReference type="Gene3D" id="1.10.287.70">
    <property type="match status" value="1"/>
</dbReference>
<evidence type="ECO:0000259" key="14">
    <source>
        <dbReference type="Pfam" id="PF17655"/>
    </source>
</evidence>
<dbReference type="EMBL" id="OU896718">
    <property type="protein sequence ID" value="CAG9815454.1"/>
    <property type="molecule type" value="Genomic_DNA"/>
</dbReference>
<evidence type="ECO:0000256" key="3">
    <source>
        <dbReference type="ARBA" id="ARBA00022538"/>
    </source>
</evidence>
<sequence length="505" mass="57741">MKVNLSRRQEAPQNNDNLIQAVSEEWEAISIDFINNLIESMPNRFHEVLLNRPSKSLDTNFRLNWARNENLVEFNATKTQARILYRKAELTMLDIISKSTLFEEVPHTSGSQKRGIQRPPIQRIQEKPSPRHLHDSGGLEMEMDHIHIRCRLLRILDCLRHSLVVPGTRTWGPGRTPPSHESGRFQLDALQTQHTTGYGEKRPTEKCSDAIVLMCIQNIVGLIIEAFLVGIFFAKMTRPKLRTQTIKFSKHAVIYMRDNVLCLVFRVGDMRKKSGLIETKIKAKLIRERESTEGELLSNHLSKLPVSVDDCAEDLLLIWPVSIVHKIDEFSPLYKLSADDLVNENFEIVVTLEGTVESTDQKTQARSSYLATPKHTLMLLDSIQRRAIRLVGDATLTHSLTSLEHRRKVGDLSLFYRYFHGKCSSEISAIIPSLAIPIRRTRQAQSAHPFVVNLERCRTALYQDSFIHRTARLWNSLPVEVFPTTFIISKSSKKIPIPTSCLYPP</sequence>
<dbReference type="GO" id="GO:0005886">
    <property type="term" value="C:plasma membrane"/>
    <property type="evidence" value="ECO:0007669"/>
    <property type="project" value="TreeGrafter"/>
</dbReference>